<dbReference type="Proteomes" id="UP000691718">
    <property type="component" value="Unassembled WGS sequence"/>
</dbReference>
<evidence type="ECO:0000313" key="1">
    <source>
        <dbReference type="EMBL" id="CAG4949217.1"/>
    </source>
</evidence>
<sequence>MENFKNPKANLLAIYRLEFYKKQKSWKVCTNEKNKKRDVSGKIKNPLNKTYDVLQPETNVCELNEAFIDTCSENITSSNHQLSNSATSTSPKHPTYNYQNELYDWQNEQTSDHHPQNYIHTKLNSPQTESECVWTGDNLHCYGIVQACPDFNGCSEKGKLQSWFDRNKNWSNLPETNQLWTKECLEMNVLNCGDNATNGFYTAEETIPKMQFPWLPDGEELRRIQEYAYSYAEDEWDPKSELSLDSWGEFMRGADIAPHSSEVELSFPNVLSDVELDENTLTRMSSAQLRAAVQIHAQVLRRLLREESQRKRIRSFLSLTDRTTDRPVITPRAATNFSSYDEYPTRDISPTPPYCTACNALHRGKTFTKTIEDTFVAGSHKNAGLQVLGRGRGKVPAVPGNDSRKRIIGIERGRPFRL</sequence>
<reference evidence="1" key="1">
    <citation type="submission" date="2021-04" db="EMBL/GenBank/DDBJ databases">
        <authorList>
            <person name="Tunstrom K."/>
        </authorList>
    </citation>
    <scope>NUCLEOTIDE SEQUENCE</scope>
</reference>
<accession>A0A8S3WB64</accession>
<evidence type="ECO:0000313" key="2">
    <source>
        <dbReference type="Proteomes" id="UP000691718"/>
    </source>
</evidence>
<dbReference type="EMBL" id="CAJQZP010000220">
    <property type="protein sequence ID" value="CAG4949217.1"/>
    <property type="molecule type" value="Genomic_DNA"/>
</dbReference>
<dbReference type="AlphaFoldDB" id="A0A8S3WB64"/>
<gene>
    <name evidence="1" type="ORF">PAPOLLO_LOCUS3955</name>
</gene>
<organism evidence="1 2">
    <name type="scientific">Parnassius apollo</name>
    <name type="common">Apollo butterfly</name>
    <name type="synonym">Papilio apollo</name>
    <dbReference type="NCBI Taxonomy" id="110799"/>
    <lineage>
        <taxon>Eukaryota</taxon>
        <taxon>Metazoa</taxon>
        <taxon>Ecdysozoa</taxon>
        <taxon>Arthropoda</taxon>
        <taxon>Hexapoda</taxon>
        <taxon>Insecta</taxon>
        <taxon>Pterygota</taxon>
        <taxon>Neoptera</taxon>
        <taxon>Endopterygota</taxon>
        <taxon>Lepidoptera</taxon>
        <taxon>Glossata</taxon>
        <taxon>Ditrysia</taxon>
        <taxon>Papilionoidea</taxon>
        <taxon>Papilionidae</taxon>
        <taxon>Parnassiinae</taxon>
        <taxon>Parnassini</taxon>
        <taxon>Parnassius</taxon>
        <taxon>Parnassius</taxon>
    </lineage>
</organism>
<comment type="caution">
    <text evidence="1">The sequence shown here is derived from an EMBL/GenBank/DDBJ whole genome shotgun (WGS) entry which is preliminary data.</text>
</comment>
<proteinExistence type="predicted"/>
<keyword evidence="2" id="KW-1185">Reference proteome</keyword>
<name>A0A8S3WB64_PARAO</name>
<dbReference type="OrthoDB" id="7479476at2759"/>
<protein>
    <submittedName>
        <fullName evidence="1">(apollo) hypothetical protein</fullName>
    </submittedName>
</protein>